<dbReference type="PANTHER" id="PTHR11680">
    <property type="entry name" value="SERINE HYDROXYMETHYLTRANSFERASE"/>
    <property type="match status" value="1"/>
</dbReference>
<evidence type="ECO:0000313" key="13">
    <source>
        <dbReference type="Proteomes" id="UP000011623"/>
    </source>
</evidence>
<comment type="pathway">
    <text evidence="9">One-carbon metabolism; tetrahydrofolate interconversion.</text>
</comment>
<comment type="function">
    <text evidence="9">Catalyzes the reversible interconversion of serine and glycine with tetrahydrofolate (THF) serving as the one-carbon carrier. Also exhibits THF-independent aldolase activity toward beta-hydroxyamino acids, producing glycine and aldehydes, via a retro-aldol mechanism.</text>
</comment>
<feature type="binding site" evidence="9">
    <location>
        <begin position="353"/>
        <end position="355"/>
    </location>
    <ligand>
        <name>(6S)-5,6,7,8-tetrahydrofolate</name>
        <dbReference type="ChEBI" id="CHEBI:57453"/>
    </ligand>
</feature>
<comment type="caution">
    <text evidence="12">The sequence shown here is derived from an EMBL/GenBank/DDBJ whole genome shotgun (WGS) entry which is preliminary data.</text>
</comment>
<dbReference type="Proteomes" id="UP000011623">
    <property type="component" value="Unassembled WGS sequence"/>
</dbReference>
<comment type="similarity">
    <text evidence="3 9">Belongs to the SHMT family.</text>
</comment>
<dbReference type="GO" id="GO:0019264">
    <property type="term" value="P:glycine biosynthetic process from serine"/>
    <property type="evidence" value="ECO:0007669"/>
    <property type="project" value="UniProtKB-UniRule"/>
</dbReference>
<dbReference type="EMBL" id="AOLW01000015">
    <property type="protein sequence ID" value="EMA22762.1"/>
    <property type="molecule type" value="Genomic_DNA"/>
</dbReference>
<dbReference type="UniPathway" id="UPA00193"/>
<dbReference type="PATRIC" id="fig|1227452.3.peg.1402"/>
<organism evidence="12 13">
    <name type="scientific">Haloarcula amylolytica JCM 13557</name>
    <dbReference type="NCBI Taxonomy" id="1227452"/>
    <lineage>
        <taxon>Archaea</taxon>
        <taxon>Methanobacteriati</taxon>
        <taxon>Methanobacteriota</taxon>
        <taxon>Stenosarchaea group</taxon>
        <taxon>Halobacteria</taxon>
        <taxon>Halobacteriales</taxon>
        <taxon>Haloarculaceae</taxon>
        <taxon>Haloarcula</taxon>
    </lineage>
</organism>
<name>M0KMZ1_9EURY</name>
<evidence type="ECO:0000256" key="6">
    <source>
        <dbReference type="ARBA" id="ARBA00022563"/>
    </source>
</evidence>
<comment type="subunit">
    <text evidence="4 9">Homodimer.</text>
</comment>
<dbReference type="GO" id="GO:0008168">
    <property type="term" value="F:methyltransferase activity"/>
    <property type="evidence" value="ECO:0007669"/>
    <property type="project" value="UniProtKB-KW"/>
</dbReference>
<dbReference type="EC" id="2.1.2.1" evidence="9"/>
<dbReference type="CDD" id="cd00378">
    <property type="entry name" value="SHMT"/>
    <property type="match status" value="1"/>
</dbReference>
<dbReference type="SUPFAM" id="SSF53383">
    <property type="entry name" value="PLP-dependent transferases"/>
    <property type="match status" value="1"/>
</dbReference>
<accession>M0KMZ1</accession>
<feature type="site" description="Plays an important role in substrate specificity" evidence="9">
    <location>
        <position position="227"/>
    </location>
</feature>
<dbReference type="PIRSF" id="PIRSF000412">
    <property type="entry name" value="SHMT"/>
    <property type="match status" value="1"/>
</dbReference>
<dbReference type="InterPro" id="IPR015421">
    <property type="entry name" value="PyrdxlP-dep_Trfase_major"/>
</dbReference>
<dbReference type="RefSeq" id="WP_008309023.1">
    <property type="nucleotide sequence ID" value="NZ_AOLW01000015.1"/>
</dbReference>
<proteinExistence type="inferred from homology"/>
<sequence length="415" mass="44797">MSYETVREADPAVADALEGERGRQNDTLAMIASENHVSEAVMEAQSSELTNKYAEGYPGERYYGGCEYADDVEELAIDRAKELWGADHVNVQPHSGSQANMGVYLGVLEPGDKILSLDLTHGGHLSHGHPANFAGQVYEVEQYKVDEETGYIDYEGLHDHAEEFEPDIIVSGYSAYPREVDFERIQEAADAVDAYHLADIAHITGLVAAGVHESPVGVADFVTGSTHKTIRAGRGGIIMCDEEYADDIDSAVFPGSQGGPLMHNVAGKAVGFGEALAPEFEQYAQQTVDNAVALGDRLKEHGLDLVSGGTDNHLVLIDLRPSHPDTTGKEVEEALEEAGIVLNANTVPGETRSAFNPSGIRAGTPGLTTRGFDEDACREVADFIYEVVDAPHDDDVVAKVSDRVDELTDEYTLYE</sequence>
<keyword evidence="12" id="KW-0489">Methyltransferase</keyword>
<dbReference type="AlphaFoldDB" id="M0KMZ1"/>
<evidence type="ECO:0000256" key="4">
    <source>
        <dbReference type="ARBA" id="ARBA00011738"/>
    </source>
</evidence>
<keyword evidence="7 9" id="KW-0808">Transferase</keyword>
<dbReference type="InterPro" id="IPR049943">
    <property type="entry name" value="Ser_HO-MeTrfase-like"/>
</dbReference>
<feature type="binding site" evidence="9">
    <location>
        <begin position="123"/>
        <end position="125"/>
    </location>
    <ligand>
        <name>(6S)-5,6,7,8-tetrahydrofolate</name>
        <dbReference type="ChEBI" id="CHEBI:57453"/>
    </ligand>
</feature>
<comment type="pathway">
    <text evidence="9">Amino-acid biosynthesis; glycine biosynthesis; glycine from L-serine: step 1/1.</text>
</comment>
<dbReference type="FunFam" id="3.40.640.10:FF:000001">
    <property type="entry name" value="Serine hydroxymethyltransferase"/>
    <property type="match status" value="1"/>
</dbReference>
<dbReference type="InterPro" id="IPR039429">
    <property type="entry name" value="SHMT-like_dom"/>
</dbReference>
<feature type="modified residue" description="N6-(pyridoxal phosphate)lysine" evidence="9 10">
    <location>
        <position position="228"/>
    </location>
</feature>
<dbReference type="PROSITE" id="PS00096">
    <property type="entry name" value="SHMT"/>
    <property type="match status" value="1"/>
</dbReference>
<dbReference type="Gene3D" id="3.40.640.10">
    <property type="entry name" value="Type I PLP-dependent aspartate aminotransferase-like (Major domain)"/>
    <property type="match status" value="1"/>
</dbReference>
<feature type="binding site" evidence="9">
    <location>
        <position position="242"/>
    </location>
    <ligand>
        <name>(6S)-5,6,7,8-tetrahydrofolate</name>
        <dbReference type="ChEBI" id="CHEBI:57453"/>
    </ligand>
</feature>
<dbReference type="GO" id="GO:0005737">
    <property type="term" value="C:cytoplasm"/>
    <property type="evidence" value="ECO:0007669"/>
    <property type="project" value="UniProtKB-SubCell"/>
</dbReference>
<dbReference type="UniPathway" id="UPA00288">
    <property type="reaction ID" value="UER01023"/>
</dbReference>
<evidence type="ECO:0000259" key="11">
    <source>
        <dbReference type="Pfam" id="PF00464"/>
    </source>
</evidence>
<dbReference type="InterPro" id="IPR001085">
    <property type="entry name" value="Ser_HO-MeTrfase"/>
</dbReference>
<evidence type="ECO:0000256" key="9">
    <source>
        <dbReference type="HAMAP-Rule" id="MF_00051"/>
    </source>
</evidence>
<dbReference type="PANTHER" id="PTHR11680:SF35">
    <property type="entry name" value="SERINE HYDROXYMETHYLTRANSFERASE 1"/>
    <property type="match status" value="1"/>
</dbReference>
<keyword evidence="6 9" id="KW-0554">One-carbon metabolism</keyword>
<gene>
    <name evidence="9 12" type="primary">glyA</name>
    <name evidence="12" type="ORF">C442_07041</name>
</gene>
<protein>
    <recommendedName>
        <fullName evidence="9">Serine hydroxymethyltransferase</fullName>
        <shortName evidence="9">SHMT</shortName>
        <shortName evidence="9">Serine methylase</shortName>
        <ecNumber evidence="9">2.1.2.1</ecNumber>
    </recommendedName>
</protein>
<comment type="subcellular location">
    <subcellularLocation>
        <location evidence="2 9">Cytoplasm</location>
    </subcellularLocation>
</comment>
<dbReference type="GO" id="GO:0030170">
    <property type="term" value="F:pyridoxal phosphate binding"/>
    <property type="evidence" value="ECO:0007669"/>
    <property type="project" value="UniProtKB-UniRule"/>
</dbReference>
<dbReference type="HAMAP" id="MF_00051">
    <property type="entry name" value="SHMT"/>
    <property type="match status" value="1"/>
</dbReference>
<evidence type="ECO:0000256" key="3">
    <source>
        <dbReference type="ARBA" id="ARBA00006376"/>
    </source>
</evidence>
<evidence type="ECO:0000313" key="12">
    <source>
        <dbReference type="EMBL" id="EMA22762.1"/>
    </source>
</evidence>
<feature type="binding site" evidence="9">
    <location>
        <position position="119"/>
    </location>
    <ligand>
        <name>(6S)-5,6,7,8-tetrahydrofolate</name>
        <dbReference type="ChEBI" id="CHEBI:57453"/>
    </ligand>
</feature>
<evidence type="ECO:0000256" key="2">
    <source>
        <dbReference type="ARBA" id="ARBA00004496"/>
    </source>
</evidence>
<keyword evidence="5 9" id="KW-0963">Cytoplasm</keyword>
<dbReference type="GO" id="GO:0004372">
    <property type="term" value="F:glycine hydroxymethyltransferase activity"/>
    <property type="evidence" value="ECO:0007669"/>
    <property type="project" value="UniProtKB-UniRule"/>
</dbReference>
<dbReference type="Pfam" id="PF00464">
    <property type="entry name" value="SHMT"/>
    <property type="match status" value="1"/>
</dbReference>
<evidence type="ECO:0000256" key="7">
    <source>
        <dbReference type="ARBA" id="ARBA00022679"/>
    </source>
</evidence>
<evidence type="ECO:0000256" key="5">
    <source>
        <dbReference type="ARBA" id="ARBA00022490"/>
    </source>
</evidence>
<keyword evidence="9" id="KW-0028">Amino-acid biosynthesis</keyword>
<dbReference type="NCBIfam" id="NF000586">
    <property type="entry name" value="PRK00011.1"/>
    <property type="match status" value="1"/>
</dbReference>
<dbReference type="InterPro" id="IPR015422">
    <property type="entry name" value="PyrdxlP-dep_Trfase_small"/>
</dbReference>
<keyword evidence="13" id="KW-1185">Reference proteome</keyword>
<reference evidence="12 13" key="1">
    <citation type="journal article" date="2014" name="PLoS Genet.">
        <title>Phylogenetically driven sequencing of extremely halophilic archaea reveals strategies for static and dynamic osmo-response.</title>
        <authorList>
            <person name="Becker E.A."/>
            <person name="Seitzer P.M."/>
            <person name="Tritt A."/>
            <person name="Larsen D."/>
            <person name="Krusor M."/>
            <person name="Yao A.I."/>
            <person name="Wu D."/>
            <person name="Madern D."/>
            <person name="Eisen J.A."/>
            <person name="Darling A.E."/>
            <person name="Facciotti M.T."/>
        </authorList>
    </citation>
    <scope>NUCLEOTIDE SEQUENCE [LARGE SCALE GENOMIC DNA]</scope>
    <source>
        <strain evidence="12 13">JCM 13557</strain>
    </source>
</reference>
<evidence type="ECO:0000256" key="8">
    <source>
        <dbReference type="ARBA" id="ARBA00022898"/>
    </source>
</evidence>
<dbReference type="InterPro" id="IPR019798">
    <property type="entry name" value="Ser_HO-MeTrfase_PLP_BS"/>
</dbReference>
<comment type="cofactor">
    <cofactor evidence="1 9 10">
        <name>pyridoxal 5'-phosphate</name>
        <dbReference type="ChEBI" id="CHEBI:597326"/>
    </cofactor>
</comment>
<evidence type="ECO:0000256" key="10">
    <source>
        <dbReference type="PIRSR" id="PIRSR000412-50"/>
    </source>
</evidence>
<dbReference type="GO" id="GO:0035999">
    <property type="term" value="P:tetrahydrofolate interconversion"/>
    <property type="evidence" value="ECO:0007669"/>
    <property type="project" value="UniProtKB-UniRule"/>
</dbReference>
<feature type="domain" description="Serine hydroxymethyltransferase-like" evidence="11">
    <location>
        <begin position="7"/>
        <end position="384"/>
    </location>
</feature>
<dbReference type="Gene3D" id="3.90.1150.10">
    <property type="entry name" value="Aspartate Aminotransferase, domain 1"/>
    <property type="match status" value="1"/>
</dbReference>
<dbReference type="GO" id="GO:0032259">
    <property type="term" value="P:methylation"/>
    <property type="evidence" value="ECO:0007669"/>
    <property type="project" value="UniProtKB-KW"/>
</dbReference>
<evidence type="ECO:0000256" key="1">
    <source>
        <dbReference type="ARBA" id="ARBA00001933"/>
    </source>
</evidence>
<keyword evidence="8 9" id="KW-0663">Pyridoxal phosphate</keyword>
<comment type="catalytic activity">
    <reaction evidence="9">
        <text>(6R)-5,10-methylene-5,6,7,8-tetrahydrofolate + glycine + H2O = (6S)-5,6,7,8-tetrahydrofolate + L-serine</text>
        <dbReference type="Rhea" id="RHEA:15481"/>
        <dbReference type="ChEBI" id="CHEBI:15377"/>
        <dbReference type="ChEBI" id="CHEBI:15636"/>
        <dbReference type="ChEBI" id="CHEBI:33384"/>
        <dbReference type="ChEBI" id="CHEBI:57305"/>
        <dbReference type="ChEBI" id="CHEBI:57453"/>
        <dbReference type="EC" id="2.1.2.1"/>
    </reaction>
</comment>
<dbReference type="InterPro" id="IPR015424">
    <property type="entry name" value="PyrdxlP-dep_Trfase"/>
</dbReference>